<dbReference type="Pfam" id="PF21699">
    <property type="entry name" value="TM1266-like"/>
    <property type="match status" value="1"/>
</dbReference>
<proteinExistence type="predicted"/>
<evidence type="ECO:0000313" key="2">
    <source>
        <dbReference type="Proteomes" id="UP000092971"/>
    </source>
</evidence>
<reference evidence="1 2" key="1">
    <citation type="submission" date="2016-02" db="EMBL/GenBank/DDBJ databases">
        <title>Comparison of Clostridium stercorarium subspecies using comparative genomics and transcriptomics.</title>
        <authorList>
            <person name="Schellenberg J."/>
            <person name="Thallinger G."/>
            <person name="Levin D.B."/>
            <person name="Zhang X."/>
            <person name="Alvare G."/>
            <person name="Fristensky B."/>
            <person name="Sparling R."/>
        </authorList>
    </citation>
    <scope>NUCLEOTIDE SEQUENCE [LARGE SCALE GENOMIC DNA]</scope>
    <source>
        <strain evidence="1 2">DSM 2910</strain>
    </source>
</reference>
<dbReference type="OrthoDB" id="9796135at2"/>
<dbReference type="Gene3D" id="3.30.70.1150">
    <property type="entry name" value="ACT-like. Chain A, domain 2"/>
    <property type="match status" value="1"/>
</dbReference>
<name>A0A1B1YBH7_THEST</name>
<dbReference type="SUPFAM" id="SSF55021">
    <property type="entry name" value="ACT-like"/>
    <property type="match status" value="1"/>
</dbReference>
<dbReference type="EMBL" id="CP014672">
    <property type="protein sequence ID" value="ANW98121.1"/>
    <property type="molecule type" value="Genomic_DNA"/>
</dbReference>
<protein>
    <submittedName>
        <fullName evidence="1">Iron-only hydrogenase system regulator</fullName>
    </submittedName>
</protein>
<organism evidence="1 2">
    <name type="scientific">Thermoclostridium stercorarium subsp. thermolacticum DSM 2910</name>
    <dbReference type="NCBI Taxonomy" id="1121336"/>
    <lineage>
        <taxon>Bacteria</taxon>
        <taxon>Bacillati</taxon>
        <taxon>Bacillota</taxon>
        <taxon>Clostridia</taxon>
        <taxon>Eubacteriales</taxon>
        <taxon>Oscillospiraceae</taxon>
        <taxon>Thermoclostridium</taxon>
    </lineage>
</organism>
<gene>
    <name evidence="1" type="ORF">CSTERTH_03220</name>
</gene>
<accession>A0A1B1YBH7</accession>
<dbReference type="InterPro" id="IPR027271">
    <property type="entry name" value="Acetolactate_synth/TF_NikR_C"/>
</dbReference>
<dbReference type="AlphaFoldDB" id="A0A1B1YBH7"/>
<dbReference type="RefSeq" id="WP_015358401.1">
    <property type="nucleotide sequence ID" value="NZ_CP014672.1"/>
</dbReference>
<evidence type="ECO:0000313" key="1">
    <source>
        <dbReference type="EMBL" id="ANW98121.1"/>
    </source>
</evidence>
<sequence>METRVAIIGIIVEDSGSVEKLNSILHDYAEYIIGRMGLPYRQKGINIISIAIDAPQDIISALSGKLGKLPGVSTKVLYSKVTGKAKKEVADEATR</sequence>
<dbReference type="InterPro" id="IPR023860">
    <property type="entry name" value="FeFe-hyd_TM1266"/>
</dbReference>
<dbReference type="NCBIfam" id="TIGR03959">
    <property type="entry name" value="hyd_TM1266"/>
    <property type="match status" value="1"/>
</dbReference>
<dbReference type="Proteomes" id="UP000092971">
    <property type="component" value="Chromosome"/>
</dbReference>
<dbReference type="InterPro" id="IPR045865">
    <property type="entry name" value="ACT-like_dom_sf"/>
</dbReference>